<reference evidence="1" key="1">
    <citation type="submission" date="2017-04" db="EMBL/GenBank/DDBJ databases">
        <title>Population genomics of picophytoplankton unveils novel chromosome hypervariability.</title>
        <authorList>
            <consortium name="DOE Joint Genome Institute"/>
            <person name="Blanc-Mathieu R."/>
            <person name="Krasovec M."/>
            <person name="Hebrard M."/>
            <person name="Yau S."/>
            <person name="Desgranges E."/>
            <person name="Martin J."/>
            <person name="Schackwitz W."/>
            <person name="Kuo A."/>
            <person name="Salin G."/>
            <person name="Donnadieu C."/>
            <person name="Desdevises Y."/>
            <person name="Sanchez-Ferandin S."/>
            <person name="Moreau H."/>
            <person name="Rivals E."/>
            <person name="Grigoriev I.V."/>
            <person name="Grimsley N."/>
            <person name="Eyre-Walker A."/>
            <person name="Piganeau G."/>
        </authorList>
    </citation>
    <scope>NUCLEOTIDE SEQUENCE [LARGE SCALE GENOMIC DNA]</scope>
    <source>
        <strain evidence="1">RCC 1115</strain>
    </source>
</reference>
<organism evidence="1">
    <name type="scientific">Ostreococcus tauri</name>
    <name type="common">Marine green alga</name>
    <dbReference type="NCBI Taxonomy" id="70448"/>
    <lineage>
        <taxon>Eukaryota</taxon>
        <taxon>Viridiplantae</taxon>
        <taxon>Chlorophyta</taxon>
        <taxon>Mamiellophyceae</taxon>
        <taxon>Mamiellales</taxon>
        <taxon>Bathycoccaceae</taxon>
        <taxon>Ostreococcus</taxon>
    </lineage>
</organism>
<dbReference type="EMBL" id="KZ155774">
    <property type="protein sequence ID" value="OUS48296.1"/>
    <property type="molecule type" value="Genomic_DNA"/>
</dbReference>
<name>A0A1Y5IFD5_OSTTA</name>
<dbReference type="AlphaFoldDB" id="A0A1Y5IFD5"/>
<dbReference type="Proteomes" id="UP000195557">
    <property type="component" value="Unassembled WGS sequence"/>
</dbReference>
<protein>
    <submittedName>
        <fullName evidence="1">Uncharacterized protein</fullName>
    </submittedName>
</protein>
<proteinExistence type="predicted"/>
<sequence length="120" mass="13266">RHAFDTFAHASRVFTYCTPYSPVYVYISGACSYCTSYSPLCVCTSQARTRPDGMYGTTSRTPSRASRCATRVLPASSAREPRARVAHRSNLPFSLTQRKVRTTTTAMSRDPTGVTCLEHS</sequence>
<feature type="non-terminal residue" evidence="1">
    <location>
        <position position="1"/>
    </location>
</feature>
<accession>A0A1Y5IFD5</accession>
<evidence type="ECO:0000313" key="1">
    <source>
        <dbReference type="EMBL" id="OUS48296.1"/>
    </source>
</evidence>
<gene>
    <name evidence="1" type="ORF">BE221DRAFT_59078</name>
</gene>
<feature type="non-terminal residue" evidence="1">
    <location>
        <position position="120"/>
    </location>
</feature>